<organism evidence="1 2">
    <name type="scientific">Pokkaliibacter plantistimulans</name>
    <dbReference type="NCBI Taxonomy" id="1635171"/>
    <lineage>
        <taxon>Bacteria</taxon>
        <taxon>Pseudomonadati</taxon>
        <taxon>Pseudomonadota</taxon>
        <taxon>Gammaproteobacteria</taxon>
        <taxon>Oceanospirillales</taxon>
        <taxon>Balneatrichaceae</taxon>
        <taxon>Pokkaliibacter</taxon>
    </lineage>
</organism>
<reference evidence="1 2" key="1">
    <citation type="submission" date="2015-03" db="EMBL/GenBank/DDBJ databases">
        <authorList>
            <person name="Krishnan R."/>
            <person name="Midha S."/>
            <person name="Patil P.B."/>
            <person name="Rameshkumar N."/>
        </authorList>
    </citation>
    <scope>NUCLEOTIDE SEQUENCE [LARGE SCALE GENOMIC DNA]</scope>
    <source>
        <strain evidence="1 2">L1E11</strain>
    </source>
</reference>
<sequence length="241" mass="26550">MAIYHLIHPRSHLSGQYGIDTPWQVDQIRQLLAFIQRVRDTFPVLPGIDDGLSEATAMLVLEQVLPGCRALTCSLSCSTAAARRLAAVPVNLVQVWYEVAAVTSITTLYQLSMAMGVGLSDVSHALAQVLLRQAESVYQADWEQVMKLRWMAAGYPVQHAWRWHTVYSQPLSGRLLQRTLSDLQRLESGVVATLEPEQAGSAPRAQTGTSDPSALQLALFPTIHPSPLSSTNMEAHRGTRR</sequence>
<evidence type="ECO:0000313" key="1">
    <source>
        <dbReference type="EMBL" id="PXF32650.1"/>
    </source>
</evidence>
<dbReference type="Proteomes" id="UP000248090">
    <property type="component" value="Unassembled WGS sequence"/>
</dbReference>
<name>A0ABX5M148_9GAMM</name>
<dbReference type="RefSeq" id="WP_110186053.1">
    <property type="nucleotide sequence ID" value="NZ_LAPT01000012.1"/>
</dbReference>
<dbReference type="EMBL" id="LAPT01000012">
    <property type="protein sequence ID" value="PXF32650.1"/>
    <property type="molecule type" value="Genomic_DNA"/>
</dbReference>
<evidence type="ECO:0000313" key="2">
    <source>
        <dbReference type="Proteomes" id="UP000248090"/>
    </source>
</evidence>
<protein>
    <submittedName>
        <fullName evidence="1">Uncharacterized protein</fullName>
    </submittedName>
</protein>
<keyword evidence="2" id="KW-1185">Reference proteome</keyword>
<accession>A0ABX5M148</accession>
<gene>
    <name evidence="1" type="ORF">WH50_03480</name>
</gene>
<comment type="caution">
    <text evidence="1">The sequence shown here is derived from an EMBL/GenBank/DDBJ whole genome shotgun (WGS) entry which is preliminary data.</text>
</comment>
<proteinExistence type="predicted"/>